<dbReference type="InterPro" id="IPR008929">
    <property type="entry name" value="Chondroitin_lyas"/>
</dbReference>
<evidence type="ECO:0000256" key="2">
    <source>
        <dbReference type="ARBA" id="ARBA00023239"/>
    </source>
</evidence>
<comment type="caution">
    <text evidence="4">The sequence shown here is derived from an EMBL/GenBank/DDBJ whole genome shotgun (WGS) entry which is preliminary data.</text>
</comment>
<name>A0A1Y3YPW1_9BACE</name>
<dbReference type="Gene3D" id="1.50.10.100">
    <property type="entry name" value="Chondroitin AC/alginate lyase"/>
    <property type="match status" value="1"/>
</dbReference>
<keyword evidence="2" id="KW-0456">Lyase</keyword>
<dbReference type="RefSeq" id="WP_087426659.1">
    <property type="nucleotide sequence ID" value="NZ_JADNLF010000005.1"/>
</dbReference>
<evidence type="ECO:0000256" key="1">
    <source>
        <dbReference type="ARBA" id="ARBA00022729"/>
    </source>
</evidence>
<keyword evidence="1" id="KW-0732">Signal</keyword>
<dbReference type="Pfam" id="PF05426">
    <property type="entry name" value="Alginate_lyase"/>
    <property type="match status" value="1"/>
</dbReference>
<gene>
    <name evidence="4" type="ORF">B5F97_14285</name>
</gene>
<reference evidence="5" key="1">
    <citation type="submission" date="2017-04" db="EMBL/GenBank/DDBJ databases">
        <title>Function of individual gut microbiota members based on whole genome sequencing of pure cultures obtained from chicken caecum.</title>
        <authorList>
            <person name="Medvecky M."/>
            <person name="Cejkova D."/>
            <person name="Polansky O."/>
            <person name="Karasova D."/>
            <person name="Kubasova T."/>
            <person name="Cizek A."/>
            <person name="Rychlik I."/>
        </authorList>
    </citation>
    <scope>NUCLEOTIDE SEQUENCE [LARGE SCALE GENOMIC DNA]</scope>
    <source>
        <strain evidence="5">An43</strain>
    </source>
</reference>
<evidence type="ECO:0000313" key="4">
    <source>
        <dbReference type="EMBL" id="OUN99915.1"/>
    </source>
</evidence>
<dbReference type="EMBL" id="NFII01000016">
    <property type="protein sequence ID" value="OUN99915.1"/>
    <property type="molecule type" value="Genomic_DNA"/>
</dbReference>
<accession>A0A1Y3YPW1</accession>
<feature type="domain" description="Alginate lyase" evidence="3">
    <location>
        <begin position="66"/>
        <end position="344"/>
    </location>
</feature>
<protein>
    <recommendedName>
        <fullName evidence="3">Alginate lyase domain-containing protein</fullName>
    </recommendedName>
</protein>
<sequence>MKKVILSIIAILINVAFVQAIGPNVWGKNILQKIKYEISQESPRYIPAYKALRDFCDAEIERAPYSVMDKKLVPPSGNKHDYISIGRYWWPDPTKPDGLPYIRRDGQSNPERKQLDRERMGDMMDAVAKLALMYYYSDEEKYAQKAVHLLRVWFLNEDTKMSPNMQFGQYVPGHNNNKGRAEGVLDTYGMVKMLSGVTYLQSSPSLTTTDLKGLKKWFNNYLDWILTSEQGIAERYATNNHAIAYDVQVVAFAQFTGRNELAQEVINNFLSKRIFKQVKKDGSQPKELARQTGFGYSNYNIEHMLDMCMLAGETGKQMYNENNGEKCSINGSIEYMSQYLGKPKSKFPYQQIKEWNSVQNNLAWILQRSTLLKSNTIYKEMFYKFNTSKLTDYQRLIYTY</sequence>
<dbReference type="SUPFAM" id="SSF48230">
    <property type="entry name" value="Chondroitin AC/alginate lyase"/>
    <property type="match status" value="1"/>
</dbReference>
<evidence type="ECO:0000313" key="5">
    <source>
        <dbReference type="Proteomes" id="UP000195386"/>
    </source>
</evidence>
<dbReference type="GO" id="GO:0042597">
    <property type="term" value="C:periplasmic space"/>
    <property type="evidence" value="ECO:0007669"/>
    <property type="project" value="InterPro"/>
</dbReference>
<dbReference type="Proteomes" id="UP000195386">
    <property type="component" value="Unassembled WGS sequence"/>
</dbReference>
<dbReference type="InterPro" id="IPR008397">
    <property type="entry name" value="Alginate_lyase_dom"/>
</dbReference>
<proteinExistence type="predicted"/>
<dbReference type="AlphaFoldDB" id="A0A1Y3YPW1"/>
<dbReference type="GO" id="GO:0016829">
    <property type="term" value="F:lyase activity"/>
    <property type="evidence" value="ECO:0007669"/>
    <property type="project" value="UniProtKB-KW"/>
</dbReference>
<organism evidence="4 5">
    <name type="scientific">Bacteroides clarus</name>
    <dbReference type="NCBI Taxonomy" id="626929"/>
    <lineage>
        <taxon>Bacteria</taxon>
        <taxon>Pseudomonadati</taxon>
        <taxon>Bacteroidota</taxon>
        <taxon>Bacteroidia</taxon>
        <taxon>Bacteroidales</taxon>
        <taxon>Bacteroidaceae</taxon>
        <taxon>Bacteroides</taxon>
    </lineage>
</organism>
<dbReference type="GeneID" id="61677533"/>
<evidence type="ECO:0000259" key="3">
    <source>
        <dbReference type="Pfam" id="PF05426"/>
    </source>
</evidence>